<name>A0A2N8ZIS0_9VIBR</name>
<dbReference type="Pfam" id="PF12833">
    <property type="entry name" value="HTH_18"/>
    <property type="match status" value="1"/>
</dbReference>
<organism evidence="5 6">
    <name type="scientific">Vibrio tapetis subsp. tapetis</name>
    <dbReference type="NCBI Taxonomy" id="1671868"/>
    <lineage>
        <taxon>Bacteria</taxon>
        <taxon>Pseudomonadati</taxon>
        <taxon>Pseudomonadota</taxon>
        <taxon>Gammaproteobacteria</taxon>
        <taxon>Vibrionales</taxon>
        <taxon>Vibrionaceae</taxon>
        <taxon>Vibrio</taxon>
    </lineage>
</organism>
<dbReference type="InterPro" id="IPR009057">
    <property type="entry name" value="Homeodomain-like_sf"/>
</dbReference>
<reference evidence="5 6" key="1">
    <citation type="submission" date="2017-10" db="EMBL/GenBank/DDBJ databases">
        <authorList>
            <person name="Banno H."/>
            <person name="Chua N.-H."/>
        </authorList>
    </citation>
    <scope>NUCLEOTIDE SEQUENCE [LARGE SCALE GENOMIC DNA]</scope>
    <source>
        <strain evidence="5">Vibrio tapetis CECT4600</strain>
    </source>
</reference>
<dbReference type="SMART" id="SM00342">
    <property type="entry name" value="HTH_ARAC"/>
    <property type="match status" value="1"/>
</dbReference>
<keyword evidence="3" id="KW-0804">Transcription</keyword>
<evidence type="ECO:0000256" key="3">
    <source>
        <dbReference type="ARBA" id="ARBA00023163"/>
    </source>
</evidence>
<keyword evidence="2" id="KW-0238">DNA-binding</keyword>
<evidence type="ECO:0000313" key="5">
    <source>
        <dbReference type="EMBL" id="SON51799.1"/>
    </source>
</evidence>
<dbReference type="InterPro" id="IPR018060">
    <property type="entry name" value="HTH_AraC"/>
</dbReference>
<accession>A0A2N8ZIS0</accession>
<sequence>MLSDSDFIPLEPFNRLIDITSTQLGITQFSALLALSFRKHIIPQLLPTFSKYHTVGEALGNIDVILSKDFPGSNVWLERKQDKSWFCRRPPFEHSPVLEWGEAFAIIYIIELINALTRKQWHPTNIKLQGRESDIVKSILPKQCRLSIEQGATSVCIPNHMLTTPLSLFSQILRASPTTVEWHTSFTDSVFELLRPYVRERNLSLEEAAELLNFSVRTLQRNLAKEKTSFRKVKENLMFTVACELMEEGHNLTYISNQLGYHDISKFSRAFKRVSGLAPSVYKKSIIALHSQ</sequence>
<dbReference type="EMBL" id="LT960612">
    <property type="protein sequence ID" value="SON51799.1"/>
    <property type="molecule type" value="Genomic_DNA"/>
</dbReference>
<keyword evidence="6" id="KW-1185">Reference proteome</keyword>
<feature type="domain" description="HTH araC/xylS-type" evidence="4">
    <location>
        <begin position="188"/>
        <end position="285"/>
    </location>
</feature>
<keyword evidence="1" id="KW-0805">Transcription regulation</keyword>
<gene>
    <name evidence="5" type="ORF">VTAP4600_B0188</name>
</gene>
<dbReference type="PANTHER" id="PTHR47894">
    <property type="entry name" value="HTH-TYPE TRANSCRIPTIONAL REGULATOR GADX"/>
    <property type="match status" value="1"/>
</dbReference>
<dbReference type="AlphaFoldDB" id="A0A2N8ZIS0"/>
<proteinExistence type="predicted"/>
<dbReference type="GO" id="GO:0005829">
    <property type="term" value="C:cytosol"/>
    <property type="evidence" value="ECO:0007669"/>
    <property type="project" value="TreeGrafter"/>
</dbReference>
<evidence type="ECO:0000259" key="4">
    <source>
        <dbReference type="PROSITE" id="PS01124"/>
    </source>
</evidence>
<dbReference type="Proteomes" id="UP000235828">
    <property type="component" value="Chromosome B"/>
</dbReference>
<dbReference type="PROSITE" id="PS01124">
    <property type="entry name" value="HTH_ARAC_FAMILY_2"/>
    <property type="match status" value="1"/>
</dbReference>
<dbReference type="GO" id="GO:0000976">
    <property type="term" value="F:transcription cis-regulatory region binding"/>
    <property type="evidence" value="ECO:0007669"/>
    <property type="project" value="TreeGrafter"/>
</dbReference>
<dbReference type="PANTHER" id="PTHR47894:SF4">
    <property type="entry name" value="HTH-TYPE TRANSCRIPTIONAL REGULATOR GADX"/>
    <property type="match status" value="1"/>
</dbReference>
<protein>
    <recommendedName>
        <fullName evidence="4">HTH araC/xylS-type domain-containing protein</fullName>
    </recommendedName>
</protein>
<evidence type="ECO:0000313" key="6">
    <source>
        <dbReference type="Proteomes" id="UP000235828"/>
    </source>
</evidence>
<dbReference type="KEGG" id="vta:B0188"/>
<dbReference type="SUPFAM" id="SSF46689">
    <property type="entry name" value="Homeodomain-like"/>
    <property type="match status" value="1"/>
</dbReference>
<dbReference type="GO" id="GO:0003700">
    <property type="term" value="F:DNA-binding transcription factor activity"/>
    <property type="evidence" value="ECO:0007669"/>
    <property type="project" value="InterPro"/>
</dbReference>
<dbReference type="Gene3D" id="1.10.10.60">
    <property type="entry name" value="Homeodomain-like"/>
    <property type="match status" value="1"/>
</dbReference>
<evidence type="ECO:0000256" key="2">
    <source>
        <dbReference type="ARBA" id="ARBA00023125"/>
    </source>
</evidence>
<evidence type="ECO:0000256" key="1">
    <source>
        <dbReference type="ARBA" id="ARBA00023015"/>
    </source>
</evidence>